<keyword evidence="3" id="KW-1185">Reference proteome</keyword>
<proteinExistence type="predicted"/>
<evidence type="ECO:0000256" key="1">
    <source>
        <dbReference type="SAM" id="MobiDB-lite"/>
    </source>
</evidence>
<name>A0ABR0A3W9_9CRUS</name>
<reference evidence="2 3" key="1">
    <citation type="journal article" date="2023" name="Nucleic Acids Res.">
        <title>The hologenome of Daphnia magna reveals possible DNA methylation and microbiome-mediated evolution of the host genome.</title>
        <authorList>
            <person name="Chaturvedi A."/>
            <person name="Li X."/>
            <person name="Dhandapani V."/>
            <person name="Marshall H."/>
            <person name="Kissane S."/>
            <person name="Cuenca-Cambronero M."/>
            <person name="Asole G."/>
            <person name="Calvet F."/>
            <person name="Ruiz-Romero M."/>
            <person name="Marangio P."/>
            <person name="Guigo R."/>
            <person name="Rago D."/>
            <person name="Mirbahai L."/>
            <person name="Eastwood N."/>
            <person name="Colbourne J.K."/>
            <person name="Zhou J."/>
            <person name="Mallon E."/>
            <person name="Orsini L."/>
        </authorList>
    </citation>
    <scope>NUCLEOTIDE SEQUENCE [LARGE SCALE GENOMIC DNA]</scope>
    <source>
        <strain evidence="2">LRV0_1</strain>
    </source>
</reference>
<sequence>MTKTLKMALEYWIIWVESQPPNRPDHPEKDRPDQSFSEAGRGGRIMADRDREKLMLQLSIRRKSLVNLKTEQLKVDNCSKN</sequence>
<evidence type="ECO:0000313" key="2">
    <source>
        <dbReference type="EMBL" id="KAK4019689.1"/>
    </source>
</evidence>
<feature type="compositionally biased region" description="Basic and acidic residues" evidence="1">
    <location>
        <begin position="23"/>
        <end position="33"/>
    </location>
</feature>
<gene>
    <name evidence="2" type="ORF">OUZ56_001701</name>
</gene>
<organism evidence="2 3">
    <name type="scientific">Daphnia magna</name>
    <dbReference type="NCBI Taxonomy" id="35525"/>
    <lineage>
        <taxon>Eukaryota</taxon>
        <taxon>Metazoa</taxon>
        <taxon>Ecdysozoa</taxon>
        <taxon>Arthropoda</taxon>
        <taxon>Crustacea</taxon>
        <taxon>Branchiopoda</taxon>
        <taxon>Diplostraca</taxon>
        <taxon>Cladocera</taxon>
        <taxon>Anomopoda</taxon>
        <taxon>Daphniidae</taxon>
        <taxon>Daphnia</taxon>
    </lineage>
</organism>
<dbReference type="EMBL" id="JAOYFB010000036">
    <property type="protein sequence ID" value="KAK4019689.1"/>
    <property type="molecule type" value="Genomic_DNA"/>
</dbReference>
<feature type="region of interest" description="Disordered" evidence="1">
    <location>
        <begin position="19"/>
        <end position="46"/>
    </location>
</feature>
<dbReference type="Proteomes" id="UP001234178">
    <property type="component" value="Unassembled WGS sequence"/>
</dbReference>
<protein>
    <submittedName>
        <fullName evidence="2">Uncharacterized protein</fullName>
    </submittedName>
</protein>
<comment type="caution">
    <text evidence="2">The sequence shown here is derived from an EMBL/GenBank/DDBJ whole genome shotgun (WGS) entry which is preliminary data.</text>
</comment>
<evidence type="ECO:0000313" key="3">
    <source>
        <dbReference type="Proteomes" id="UP001234178"/>
    </source>
</evidence>
<accession>A0ABR0A3W9</accession>